<dbReference type="SUPFAM" id="SSF51905">
    <property type="entry name" value="FAD/NAD(P)-binding domain"/>
    <property type="match status" value="1"/>
</dbReference>
<keyword evidence="5" id="KW-0560">Oxidoreductase</keyword>
<dbReference type="Proteomes" id="UP000221961">
    <property type="component" value="Chromosome"/>
</dbReference>
<dbReference type="PANTHER" id="PTHR42913:SF3">
    <property type="entry name" value="64 KDA MITOCHONDRIAL NADH DEHYDROGENASE (EUROFUNG)"/>
    <property type="match status" value="1"/>
</dbReference>
<evidence type="ECO:0000313" key="7">
    <source>
        <dbReference type="EMBL" id="ATL71809.1"/>
    </source>
</evidence>
<dbReference type="Gene3D" id="3.50.50.100">
    <property type="match status" value="1"/>
</dbReference>
<dbReference type="EMBL" id="CP023778">
    <property type="protein sequence ID" value="ATL71809.1"/>
    <property type="molecule type" value="Genomic_DNA"/>
</dbReference>
<feature type="domain" description="FAD/NAD(P)-binding" evidence="6">
    <location>
        <begin position="3"/>
        <end position="316"/>
    </location>
</feature>
<keyword evidence="3" id="KW-0285">Flavoprotein</keyword>
<dbReference type="KEGG" id="ntp:CRH09_15650"/>
<dbReference type="PRINTS" id="PR00368">
    <property type="entry name" value="FADPNR"/>
</dbReference>
<dbReference type="RefSeq" id="WP_098698650.1">
    <property type="nucleotide sequence ID" value="NZ_CP023778.1"/>
</dbReference>
<dbReference type="GO" id="GO:0003955">
    <property type="term" value="F:NAD(P)H dehydrogenase (quinone) activity"/>
    <property type="evidence" value="ECO:0007669"/>
    <property type="project" value="TreeGrafter"/>
</dbReference>
<keyword evidence="4" id="KW-0274">FAD</keyword>
<evidence type="ECO:0000313" key="8">
    <source>
        <dbReference type="Proteomes" id="UP000221961"/>
    </source>
</evidence>
<name>A0A291RX04_9NOCA</name>
<evidence type="ECO:0000256" key="2">
    <source>
        <dbReference type="ARBA" id="ARBA00005272"/>
    </source>
</evidence>
<evidence type="ECO:0000256" key="5">
    <source>
        <dbReference type="ARBA" id="ARBA00023002"/>
    </source>
</evidence>
<dbReference type="AlphaFoldDB" id="A0A291RX04"/>
<dbReference type="PANTHER" id="PTHR42913">
    <property type="entry name" value="APOPTOSIS-INDUCING FACTOR 1"/>
    <property type="match status" value="1"/>
</dbReference>
<comment type="cofactor">
    <cofactor evidence="1">
        <name>FAD</name>
        <dbReference type="ChEBI" id="CHEBI:57692"/>
    </cofactor>
</comment>
<dbReference type="InterPro" id="IPR023753">
    <property type="entry name" value="FAD/NAD-binding_dom"/>
</dbReference>
<evidence type="ECO:0000256" key="3">
    <source>
        <dbReference type="ARBA" id="ARBA00022630"/>
    </source>
</evidence>
<reference evidence="7 8" key="1">
    <citation type="submission" date="2017-10" db="EMBL/GenBank/DDBJ databases">
        <title>Comparative genomics between pathogenic Norcardia.</title>
        <authorList>
            <person name="Zeng L."/>
        </authorList>
    </citation>
    <scope>NUCLEOTIDE SEQUENCE [LARGE SCALE GENOMIC DNA]</scope>
    <source>
        <strain evidence="7 8">NC_YFY_NT001</strain>
    </source>
</reference>
<dbReference type="InterPro" id="IPR051169">
    <property type="entry name" value="NADH-Q_oxidoreductase"/>
</dbReference>
<dbReference type="Pfam" id="PF07992">
    <property type="entry name" value="Pyr_redox_2"/>
    <property type="match status" value="1"/>
</dbReference>
<evidence type="ECO:0000256" key="1">
    <source>
        <dbReference type="ARBA" id="ARBA00001974"/>
    </source>
</evidence>
<dbReference type="GeneID" id="88358813"/>
<accession>A0A291RX04</accession>
<evidence type="ECO:0000259" key="6">
    <source>
        <dbReference type="Pfam" id="PF07992"/>
    </source>
</evidence>
<evidence type="ECO:0000256" key="4">
    <source>
        <dbReference type="ARBA" id="ARBA00022827"/>
    </source>
</evidence>
<dbReference type="PRINTS" id="PR00469">
    <property type="entry name" value="PNDRDTASEII"/>
</dbReference>
<organism evidence="7 8">
    <name type="scientific">Nocardia terpenica</name>
    <dbReference type="NCBI Taxonomy" id="455432"/>
    <lineage>
        <taxon>Bacteria</taxon>
        <taxon>Bacillati</taxon>
        <taxon>Actinomycetota</taxon>
        <taxon>Actinomycetes</taxon>
        <taxon>Mycobacteriales</taxon>
        <taxon>Nocardiaceae</taxon>
        <taxon>Nocardia</taxon>
    </lineage>
</organism>
<dbReference type="InterPro" id="IPR036188">
    <property type="entry name" value="FAD/NAD-bd_sf"/>
</dbReference>
<gene>
    <name evidence="7" type="ORF">CRH09_15650</name>
</gene>
<dbReference type="GO" id="GO:0019646">
    <property type="term" value="P:aerobic electron transport chain"/>
    <property type="evidence" value="ECO:0007669"/>
    <property type="project" value="TreeGrafter"/>
</dbReference>
<proteinExistence type="inferred from homology"/>
<sequence length="404" mass="41942">MYEILIAGGGFAGVWSAAAAVRTARLAGIADGELSVTLVSDGDDLVIRPRLYEADPESKRLPLKGILGPIGVEVVAATVTDIDPAARTARTVDAAGGTGVLRYDRLVLATGSRVIRPSFPGDDLVHDIDTMGAAAALEAHLHRLPGAPEPGRFTAVVIGAGFTGLEIATELVDRLRAIAAPHGLADAVRVVLVDRGETIGSGYAPDARAVIANALTALGVTQRLGVSATAVDEAGVELSDGSRVTARTVIWTAGVRASDLAADVSDRRDGLGRLVVDEFLRVPDAPGVYAAGDTGAATAEAGNPVTQSCQHAMPMGKFAGHNAVADLLGVPLAPFRPDPYVTCLDLGSAGAVTTRGFERTLNTVGEIAKRRKLAVNEVWIYPPVDDAEELLRQADFRVSARRSV</sequence>
<comment type="similarity">
    <text evidence="2">Belongs to the NADH dehydrogenase family.</text>
</comment>
<protein>
    <submittedName>
        <fullName evidence="7">Dehydrogenase</fullName>
    </submittedName>
</protein>